<dbReference type="EMBL" id="JAGINT010000002">
    <property type="protein sequence ID" value="MBP2356431.1"/>
    <property type="molecule type" value="Genomic_DNA"/>
</dbReference>
<reference evidence="1 2" key="1">
    <citation type="submission" date="2021-03" db="EMBL/GenBank/DDBJ databases">
        <title>Sequencing the genomes of 1000 actinobacteria strains.</title>
        <authorList>
            <person name="Klenk H.-P."/>
        </authorList>
    </citation>
    <scope>NUCLEOTIDE SEQUENCE [LARGE SCALE GENOMIC DNA]</scope>
    <source>
        <strain evidence="1 2">DSM 18824</strain>
    </source>
</reference>
<evidence type="ECO:0000313" key="1">
    <source>
        <dbReference type="EMBL" id="MBP2356431.1"/>
    </source>
</evidence>
<keyword evidence="2" id="KW-1185">Reference proteome</keyword>
<name>A0ABS4UXR9_9ACTN</name>
<dbReference type="Gene3D" id="3.90.180.10">
    <property type="entry name" value="Medium-chain alcohol dehydrogenases, catalytic domain"/>
    <property type="match status" value="1"/>
</dbReference>
<protein>
    <submittedName>
        <fullName evidence="1">NADPH:quinone reductase-like Zn-dependent oxidoreductase</fullName>
    </submittedName>
</protein>
<comment type="caution">
    <text evidence="1">The sequence shown here is derived from an EMBL/GenBank/DDBJ whole genome shotgun (WGS) entry which is preliminary data.</text>
</comment>
<gene>
    <name evidence="1" type="ORF">JOF29_007541</name>
</gene>
<dbReference type="RefSeq" id="WP_209698948.1">
    <property type="nucleotide sequence ID" value="NZ_BAAAVU010000024.1"/>
</dbReference>
<dbReference type="Proteomes" id="UP000755585">
    <property type="component" value="Unassembled WGS sequence"/>
</dbReference>
<accession>A0ABS4UXR9</accession>
<evidence type="ECO:0000313" key="2">
    <source>
        <dbReference type="Proteomes" id="UP000755585"/>
    </source>
</evidence>
<organism evidence="1 2">
    <name type="scientific">Kribbella aluminosa</name>
    <dbReference type="NCBI Taxonomy" id="416017"/>
    <lineage>
        <taxon>Bacteria</taxon>
        <taxon>Bacillati</taxon>
        <taxon>Actinomycetota</taxon>
        <taxon>Actinomycetes</taxon>
        <taxon>Propionibacteriales</taxon>
        <taxon>Kribbellaceae</taxon>
        <taxon>Kribbella</taxon>
    </lineage>
</organism>
<proteinExistence type="predicted"/>
<sequence>MAGATGRALDELAQGRITHTGGQTFPLSEATAAHVAIANRRTVGKTLLRP</sequence>